<accession>A0A2C6WPP1</accession>
<reference evidence="3" key="1">
    <citation type="journal article" date="2017" name="Appl. Environ. Microbiol.">
        <title>Staphylococcus edaphicus sp. nov., isolated in Antarctica, harbours mecC gene and genomic islands with suspected role in adaptation to extreme environment.</title>
        <authorList>
            <person name="Pantucek R."/>
            <person name="Sedlacek I."/>
            <person name="Indrakova A."/>
            <person name="Vrbovska V."/>
            <person name="Maslanova I."/>
            <person name="Kovarovic V."/>
            <person name="Svec P."/>
            <person name="Kralova S."/>
            <person name="Kristofova L."/>
            <person name="Keklakova J."/>
            <person name="Petras P."/>
            <person name="Doskar J."/>
        </authorList>
    </citation>
    <scope>NUCLEOTIDE SEQUENCE</scope>
    <source>
        <strain evidence="3">CCM 8730</strain>
    </source>
</reference>
<organism evidence="3 5">
    <name type="scientific">Staphylococcus edaphicus</name>
    <dbReference type="NCBI Taxonomy" id="1955013"/>
    <lineage>
        <taxon>Bacteria</taxon>
        <taxon>Bacillati</taxon>
        <taxon>Bacillota</taxon>
        <taxon>Bacilli</taxon>
        <taxon>Bacillales</taxon>
        <taxon>Staphylococcaceae</taxon>
        <taxon>Staphylococcus</taxon>
    </lineage>
</organism>
<sequence length="280" mass="31304">MTRFTLPSENNYISVGDIDFAYKKFGKKEGIPLVFLIHFRGTMENWDPAMLEHIVGERPVILFDNTGVGYTNGVTPTTIEEMSENEFQFITALGYEQVDLLGFSIGGMVAQMLTIQHPELIRKLIVSGTSAAGGISPTHPALQDAMYREDGNQEDVINTFLFLFYPNTENGKALGIASLKRILNQKTIESTLQVRDAQLAAIEKWSSSDHEHALNQLNQLQQSTLVINGDNDIMVPTENSIILSENILDAQLIIYPEAGHGHLHQHPKRFAQHVNLFLNE</sequence>
<evidence type="ECO:0000259" key="1">
    <source>
        <dbReference type="Pfam" id="PF00561"/>
    </source>
</evidence>
<evidence type="ECO:0000313" key="4">
    <source>
        <dbReference type="EMBL" id="UQW81597.1"/>
    </source>
</evidence>
<evidence type="ECO:0000313" key="6">
    <source>
        <dbReference type="Proteomes" id="UP001056588"/>
    </source>
</evidence>
<dbReference type="GO" id="GO:0046464">
    <property type="term" value="P:acylglycerol catabolic process"/>
    <property type="evidence" value="ECO:0007669"/>
    <property type="project" value="TreeGrafter"/>
</dbReference>
<dbReference type="EMBL" id="MRZN01000005">
    <property type="protein sequence ID" value="PHK50103.1"/>
    <property type="molecule type" value="Genomic_DNA"/>
</dbReference>
<reference evidence="4" key="4">
    <citation type="submission" date="2022-03" db="EMBL/GenBank/DDBJ databases">
        <title>Complete Genome Sequence of Staphylococcus edaphicus strain CCM 8731.</title>
        <authorList>
            <person name="Rimmer C.O."/>
            <person name="Thomas J.C."/>
        </authorList>
    </citation>
    <scope>NUCLEOTIDE SEQUENCE</scope>
    <source>
        <strain evidence="4">CCM 8731</strain>
    </source>
</reference>
<protein>
    <submittedName>
        <fullName evidence="3 4">Hydrolase</fullName>
    </submittedName>
</protein>
<dbReference type="InterPro" id="IPR029058">
    <property type="entry name" value="AB_hydrolase_fold"/>
</dbReference>
<dbReference type="AlphaFoldDB" id="A0A2C6WPP1"/>
<reference evidence="3" key="3">
    <citation type="submission" date="2017-10" db="EMBL/GenBank/DDBJ databases">
        <authorList>
            <person name="Vrbovska V."/>
            <person name="Kovarovic V."/>
            <person name="Indrakova A."/>
        </authorList>
    </citation>
    <scope>NUCLEOTIDE SEQUENCE</scope>
    <source>
        <strain evidence="3">CCM 8730</strain>
    </source>
</reference>
<gene>
    <name evidence="3" type="ORF">BTJ66_04955</name>
    <name evidence="4" type="ORF">MNY58_00285</name>
</gene>
<dbReference type="PRINTS" id="PR00111">
    <property type="entry name" value="ABHYDROLASE"/>
</dbReference>
<dbReference type="InterPro" id="IPR000073">
    <property type="entry name" value="AB_hydrolase_1"/>
</dbReference>
<proteinExistence type="predicted"/>
<dbReference type="PANTHER" id="PTHR43798">
    <property type="entry name" value="MONOACYLGLYCEROL LIPASE"/>
    <property type="match status" value="1"/>
</dbReference>
<dbReference type="InterPro" id="IPR013595">
    <property type="entry name" value="Pept_S33_TAP-like_C"/>
</dbReference>
<dbReference type="Pfam" id="PF08386">
    <property type="entry name" value="Abhydrolase_4"/>
    <property type="match status" value="1"/>
</dbReference>
<dbReference type="SUPFAM" id="SSF53474">
    <property type="entry name" value="alpha/beta-Hydrolases"/>
    <property type="match status" value="1"/>
</dbReference>
<name>A0A2C6WPP1_9STAP</name>
<evidence type="ECO:0000313" key="3">
    <source>
        <dbReference type="EMBL" id="PHK50103.1"/>
    </source>
</evidence>
<dbReference type="EMBL" id="CP093217">
    <property type="protein sequence ID" value="UQW81597.1"/>
    <property type="molecule type" value="Genomic_DNA"/>
</dbReference>
<dbReference type="Pfam" id="PF00561">
    <property type="entry name" value="Abhydrolase_1"/>
    <property type="match status" value="1"/>
</dbReference>
<dbReference type="GO" id="GO:0016020">
    <property type="term" value="C:membrane"/>
    <property type="evidence" value="ECO:0007669"/>
    <property type="project" value="TreeGrafter"/>
</dbReference>
<dbReference type="GO" id="GO:0047372">
    <property type="term" value="F:monoacylglycerol lipase activity"/>
    <property type="evidence" value="ECO:0007669"/>
    <property type="project" value="TreeGrafter"/>
</dbReference>
<dbReference type="RefSeq" id="WP_099089861.1">
    <property type="nucleotide sequence ID" value="NZ_CP093217.1"/>
</dbReference>
<dbReference type="InterPro" id="IPR050266">
    <property type="entry name" value="AB_hydrolase_sf"/>
</dbReference>
<dbReference type="Proteomes" id="UP000223828">
    <property type="component" value="Unassembled WGS sequence"/>
</dbReference>
<evidence type="ECO:0000259" key="2">
    <source>
        <dbReference type="Pfam" id="PF08386"/>
    </source>
</evidence>
<dbReference type="PANTHER" id="PTHR43798:SF5">
    <property type="entry name" value="MONOACYLGLYCEROL LIPASE ABHD6"/>
    <property type="match status" value="1"/>
</dbReference>
<evidence type="ECO:0000313" key="5">
    <source>
        <dbReference type="Proteomes" id="UP000223828"/>
    </source>
</evidence>
<keyword evidence="3" id="KW-0378">Hydrolase</keyword>
<reference evidence="5" key="2">
    <citation type="submission" date="2017-10" db="EMBL/GenBank/DDBJ databases">
        <title>Staphylococcus edaphicus sp. nov., isolated in Antarctica, harbouring mecC gene and genomic islands essential in adaptation to extreme environment.</title>
        <authorList>
            <person name="Pantucek R."/>
            <person name="Sedlacek I."/>
            <person name="Indrakova A."/>
            <person name="Vrbovska V."/>
            <person name="Maslanova I."/>
            <person name="Kovarovic V."/>
            <person name="Svec P."/>
            <person name="Kralova S."/>
            <person name="Kristofova L."/>
            <person name="Keklakova J."/>
            <person name="Petras P."/>
            <person name="Doskar J."/>
        </authorList>
    </citation>
    <scope>NUCLEOTIDE SEQUENCE [LARGE SCALE GENOMIC DNA]</scope>
    <source>
        <strain evidence="5">CCM 5085</strain>
    </source>
</reference>
<dbReference type="Proteomes" id="UP001056588">
    <property type="component" value="Chromosome"/>
</dbReference>
<feature type="domain" description="Peptidase S33 tripeptidyl aminopeptidase-like C-terminal" evidence="2">
    <location>
        <begin position="204"/>
        <end position="278"/>
    </location>
</feature>
<keyword evidence="6" id="KW-1185">Reference proteome</keyword>
<feature type="domain" description="AB hydrolase-1" evidence="1">
    <location>
        <begin position="39"/>
        <end position="168"/>
    </location>
</feature>
<dbReference type="OrthoDB" id="9805423at2"/>
<dbReference type="Gene3D" id="3.40.50.1820">
    <property type="entry name" value="alpha/beta hydrolase"/>
    <property type="match status" value="1"/>
</dbReference>